<feature type="domain" description="DUF4246" evidence="2">
    <location>
        <begin position="8"/>
        <end position="68"/>
    </location>
</feature>
<dbReference type="GeneID" id="36603743"/>
<dbReference type="Pfam" id="PF14033">
    <property type="entry name" value="DUF4246"/>
    <property type="match status" value="1"/>
</dbReference>
<dbReference type="Pfam" id="PF21666">
    <property type="entry name" value="DUF4246_N"/>
    <property type="match status" value="1"/>
</dbReference>
<feature type="domain" description="DUF4246" evidence="1">
    <location>
        <begin position="103"/>
        <end position="563"/>
    </location>
</feature>
<evidence type="ECO:0000313" key="4">
    <source>
        <dbReference type="Proteomes" id="UP000241546"/>
    </source>
</evidence>
<reference evidence="4" key="1">
    <citation type="submission" date="2016-07" db="EMBL/GenBank/DDBJ databases">
        <title>Multiple horizontal gene transfer events from other fungi enriched the ability of initially mycotrophic Trichoderma (Ascomycota) to feed on dead plant biomass.</title>
        <authorList>
            <consortium name="DOE Joint Genome Institute"/>
            <person name="Atanasova L."/>
            <person name="Chenthamara K."/>
            <person name="Zhang J."/>
            <person name="Grujic M."/>
            <person name="Henrissat B."/>
            <person name="Kuo A."/>
            <person name="Aerts A."/>
            <person name="Salamov A."/>
            <person name="Lipzen A."/>
            <person name="Labutti K."/>
            <person name="Barry K."/>
            <person name="Miao Y."/>
            <person name="Rahimi M.J."/>
            <person name="Shen Q."/>
            <person name="Grigoriev I.V."/>
            <person name="Kubicek C.P."/>
            <person name="Druzhinina I.S."/>
        </authorList>
    </citation>
    <scope>NUCLEOTIDE SEQUENCE [LARGE SCALE GENOMIC DNA]</scope>
    <source>
        <strain evidence="4">TUCIM 6016</strain>
    </source>
</reference>
<dbReference type="EMBL" id="KZ680220">
    <property type="protein sequence ID" value="PTB63002.1"/>
    <property type="molecule type" value="Genomic_DNA"/>
</dbReference>
<evidence type="ECO:0000259" key="1">
    <source>
        <dbReference type="Pfam" id="PF14033"/>
    </source>
</evidence>
<dbReference type="InterPro" id="IPR049207">
    <property type="entry name" value="DUF4246_N"/>
</dbReference>
<dbReference type="RefSeq" id="XP_024746322.1">
    <property type="nucleotide sequence ID" value="XM_024895625.1"/>
</dbReference>
<dbReference type="InterPro" id="IPR049192">
    <property type="entry name" value="DUF4246_C"/>
</dbReference>
<dbReference type="Proteomes" id="UP000241546">
    <property type="component" value="Unassembled WGS sequence"/>
</dbReference>
<dbReference type="PANTHER" id="PTHR33119:SF1">
    <property type="entry name" value="FE2OG DIOXYGENASE DOMAIN-CONTAINING PROTEIN"/>
    <property type="match status" value="1"/>
</dbReference>
<accession>A0A2T4B105</accession>
<name>A0A2T4B105_9HYPO</name>
<dbReference type="InterPro" id="IPR025340">
    <property type="entry name" value="DUF4246"/>
</dbReference>
<organism evidence="3 4">
    <name type="scientific">Trichoderma citrinoviride</name>
    <dbReference type="NCBI Taxonomy" id="58853"/>
    <lineage>
        <taxon>Eukaryota</taxon>
        <taxon>Fungi</taxon>
        <taxon>Dikarya</taxon>
        <taxon>Ascomycota</taxon>
        <taxon>Pezizomycotina</taxon>
        <taxon>Sordariomycetes</taxon>
        <taxon>Hypocreomycetidae</taxon>
        <taxon>Hypocreales</taxon>
        <taxon>Hypocreaceae</taxon>
        <taxon>Trichoderma</taxon>
    </lineage>
</organism>
<evidence type="ECO:0000259" key="2">
    <source>
        <dbReference type="Pfam" id="PF21666"/>
    </source>
</evidence>
<dbReference type="AlphaFoldDB" id="A0A2T4B105"/>
<sequence>MPVDTSMGFNSKEKHIYPIGMPQARGSSSAILPIREVAMMLLMEKLTDKPNWHEKVFDEAIVQKWRQEARTQSENSLFTRIIEGKHVYRNEIPMPQVRIISDEAFEFCIAELRNKAAYFVKMGLIPTLDSAGNTIVKSDTVVSAQLWDELRKSFETLRADQAANVDWHPGTNDMVQNLVHPSMYPFVFGRSSFIYEEEVDRENAFASVGKGSIVPEITRFPDYGNRFLNVAWMTGSRGIVPTEYRSSLYQWLPTNVAFREDGTAKLTSYVNNLHPRKYPAIYEAIEHAIDAAIPAWDQCLRENLGYRENITAGREDSRFDLITEASDEDDNLWTVTKVYQMPEDHEYNRYMYVDPDTIKPSMGEPILPGEWVEGREPILPEPNAFEEIDYTPPQRLREKFKEHGLQVIVKIASIELTPEKPYFPAGSWHVEGQMNERICATALFYLDSENVTDSHLSFRMQTNSWLQDEISTGQDQYNYLERVYGTTLGHGSPCLQNYGDVRTCPGRLLAFPNVFQHRVSSFRLKDATKPGHRRFLALWLVDPHERIVSTANVPPQQKDWWTESLPDMKREDGIKEEVPESLMTVEEAREHRLRLMQERSRYEAKAEQTVQSVSYNFCEH</sequence>
<dbReference type="PANTHER" id="PTHR33119">
    <property type="entry name" value="IFI3P"/>
    <property type="match status" value="1"/>
</dbReference>
<keyword evidence="4" id="KW-1185">Reference proteome</keyword>
<proteinExistence type="predicted"/>
<gene>
    <name evidence="3" type="ORF">BBK36DRAFT_1171808</name>
</gene>
<protein>
    <submittedName>
        <fullName evidence="3">Uncharacterized protein</fullName>
    </submittedName>
</protein>
<dbReference type="OrthoDB" id="415532at2759"/>
<evidence type="ECO:0000313" key="3">
    <source>
        <dbReference type="EMBL" id="PTB63002.1"/>
    </source>
</evidence>